<feature type="compositionally biased region" description="Basic residues" evidence="1">
    <location>
        <begin position="157"/>
        <end position="173"/>
    </location>
</feature>
<accession>A0AAW0N5C2</accession>
<keyword evidence="3" id="KW-1185">Reference proteome</keyword>
<feature type="region of interest" description="Disordered" evidence="1">
    <location>
        <begin position="117"/>
        <end position="173"/>
    </location>
</feature>
<protein>
    <submittedName>
        <fullName evidence="2">Uncharacterized protein</fullName>
    </submittedName>
</protein>
<sequence length="173" mass="18882">MGGKLHPVHQIDRESVNIEGVDIGQKLRYFDVCPDLSVIHQLLPWYWELCSKQWQKSDLPSLKTPTPEDHINAAVRTEHGPPAARVRTKHQAPLVSESGLNMTDILLVLQSGLNMDRPPAGARVRTKHGPPPAGATVRTKHGPAGAKSMDRPPATVRTKHGATVRTKHGPASC</sequence>
<gene>
    <name evidence="2" type="ORF">WMY93_027625</name>
</gene>
<dbReference type="EMBL" id="JBBPFD010000020">
    <property type="protein sequence ID" value="KAK7884502.1"/>
    <property type="molecule type" value="Genomic_DNA"/>
</dbReference>
<dbReference type="Proteomes" id="UP001460270">
    <property type="component" value="Unassembled WGS sequence"/>
</dbReference>
<evidence type="ECO:0000313" key="3">
    <source>
        <dbReference type="Proteomes" id="UP001460270"/>
    </source>
</evidence>
<dbReference type="AlphaFoldDB" id="A0AAW0N5C2"/>
<evidence type="ECO:0000313" key="2">
    <source>
        <dbReference type="EMBL" id="KAK7884502.1"/>
    </source>
</evidence>
<reference evidence="3" key="1">
    <citation type="submission" date="2024-04" db="EMBL/GenBank/DDBJ databases">
        <title>Salinicola lusitanus LLJ914,a marine bacterium isolated from the Okinawa Trough.</title>
        <authorList>
            <person name="Li J."/>
        </authorList>
    </citation>
    <scope>NUCLEOTIDE SEQUENCE [LARGE SCALE GENOMIC DNA]</scope>
</reference>
<name>A0AAW0N5C2_9GOBI</name>
<proteinExistence type="predicted"/>
<evidence type="ECO:0000256" key="1">
    <source>
        <dbReference type="SAM" id="MobiDB-lite"/>
    </source>
</evidence>
<comment type="caution">
    <text evidence="2">The sequence shown here is derived from an EMBL/GenBank/DDBJ whole genome shotgun (WGS) entry which is preliminary data.</text>
</comment>
<organism evidence="2 3">
    <name type="scientific">Mugilogobius chulae</name>
    <name type="common">yellowstripe goby</name>
    <dbReference type="NCBI Taxonomy" id="88201"/>
    <lineage>
        <taxon>Eukaryota</taxon>
        <taxon>Metazoa</taxon>
        <taxon>Chordata</taxon>
        <taxon>Craniata</taxon>
        <taxon>Vertebrata</taxon>
        <taxon>Euteleostomi</taxon>
        <taxon>Actinopterygii</taxon>
        <taxon>Neopterygii</taxon>
        <taxon>Teleostei</taxon>
        <taxon>Neoteleostei</taxon>
        <taxon>Acanthomorphata</taxon>
        <taxon>Gobiaria</taxon>
        <taxon>Gobiiformes</taxon>
        <taxon>Gobioidei</taxon>
        <taxon>Gobiidae</taxon>
        <taxon>Gobionellinae</taxon>
        <taxon>Mugilogobius</taxon>
    </lineage>
</organism>